<feature type="transmembrane region" description="Helical" evidence="3">
    <location>
        <begin position="90"/>
        <end position="108"/>
    </location>
</feature>
<keyword evidence="2" id="KW-0201">Cytochrome c-type biogenesis</keyword>
<dbReference type="GO" id="GO:0020037">
    <property type="term" value="F:heme binding"/>
    <property type="evidence" value="ECO:0007669"/>
    <property type="project" value="InterPro"/>
</dbReference>
<organism evidence="5">
    <name type="scientific">marine metagenome</name>
    <dbReference type="NCBI Taxonomy" id="408172"/>
    <lineage>
        <taxon>unclassified sequences</taxon>
        <taxon>metagenomes</taxon>
        <taxon>ecological metagenomes</taxon>
    </lineage>
</organism>
<accession>A0A382SMU0</accession>
<evidence type="ECO:0000259" key="4">
    <source>
        <dbReference type="Pfam" id="PF01578"/>
    </source>
</evidence>
<dbReference type="PANTHER" id="PTHR43653">
    <property type="entry name" value="CYTOCHROME C ASSEMBLY PROTEIN-RELATED"/>
    <property type="match status" value="1"/>
</dbReference>
<dbReference type="PRINTS" id="PR01410">
    <property type="entry name" value="CCBIOGENESIS"/>
</dbReference>
<feature type="transmembrane region" description="Helical" evidence="3">
    <location>
        <begin position="161"/>
        <end position="181"/>
    </location>
</feature>
<gene>
    <name evidence="5" type="ORF">METZ01_LOCUS363987</name>
</gene>
<keyword evidence="3" id="KW-0812">Transmembrane</keyword>
<sequence length="182" mass="20660">MAPTLGNFALWLSLFFAIFQFFTSRKNNKLKFITVSVNGLLISSLISFFLLMYVHIVSDFSVLNVFQNSHTTKPLLYKISGVWGNHEGSMLLWILVLTIFNYFIFKLYNKKNSAFISKTLETQAFIATGFILFTILTSNPFERMFPTQENGLGFNPILQDPALAIHPPLLYIGYVGFSAAFS</sequence>
<dbReference type="PANTHER" id="PTHR43653:SF1">
    <property type="entry name" value="CYTOCHROME C-TYPE BIOGENESIS PROTEIN CCMF"/>
    <property type="match status" value="1"/>
</dbReference>
<evidence type="ECO:0000313" key="5">
    <source>
        <dbReference type="EMBL" id="SVD11133.1"/>
    </source>
</evidence>
<reference evidence="5" key="1">
    <citation type="submission" date="2018-05" db="EMBL/GenBank/DDBJ databases">
        <authorList>
            <person name="Lanie J.A."/>
            <person name="Ng W.-L."/>
            <person name="Kazmierczak K.M."/>
            <person name="Andrzejewski T.M."/>
            <person name="Davidsen T.M."/>
            <person name="Wayne K.J."/>
            <person name="Tettelin H."/>
            <person name="Glass J.I."/>
            <person name="Rusch D."/>
            <person name="Podicherti R."/>
            <person name="Tsui H.-C.T."/>
            <person name="Winkler M.E."/>
        </authorList>
    </citation>
    <scope>NUCLEOTIDE SEQUENCE</scope>
</reference>
<evidence type="ECO:0000256" key="2">
    <source>
        <dbReference type="ARBA" id="ARBA00022748"/>
    </source>
</evidence>
<dbReference type="Pfam" id="PF01578">
    <property type="entry name" value="Cytochrom_C_asm"/>
    <property type="match status" value="1"/>
</dbReference>
<evidence type="ECO:0000256" key="3">
    <source>
        <dbReference type="SAM" id="Phobius"/>
    </source>
</evidence>
<dbReference type="EMBL" id="UINC01130212">
    <property type="protein sequence ID" value="SVD11133.1"/>
    <property type="molecule type" value="Genomic_DNA"/>
</dbReference>
<proteinExistence type="inferred from homology"/>
<evidence type="ECO:0000256" key="1">
    <source>
        <dbReference type="ARBA" id="ARBA00009186"/>
    </source>
</evidence>
<feature type="transmembrane region" description="Helical" evidence="3">
    <location>
        <begin position="6"/>
        <end position="23"/>
    </location>
</feature>
<dbReference type="GO" id="GO:0015232">
    <property type="term" value="F:heme transmembrane transporter activity"/>
    <property type="evidence" value="ECO:0007669"/>
    <property type="project" value="InterPro"/>
</dbReference>
<comment type="similarity">
    <text evidence="1">Belongs to the CcmF/CycK/Ccl1/NrfE/CcsA family.</text>
</comment>
<feature type="transmembrane region" description="Helical" evidence="3">
    <location>
        <begin position="35"/>
        <end position="56"/>
    </location>
</feature>
<feature type="domain" description="Cytochrome c assembly protein" evidence="4">
    <location>
        <begin position="83"/>
        <end position="181"/>
    </location>
</feature>
<keyword evidence="3" id="KW-0472">Membrane</keyword>
<dbReference type="AlphaFoldDB" id="A0A382SMU0"/>
<feature type="non-terminal residue" evidence="5">
    <location>
        <position position="182"/>
    </location>
</feature>
<dbReference type="GO" id="GO:0016020">
    <property type="term" value="C:membrane"/>
    <property type="evidence" value="ECO:0007669"/>
    <property type="project" value="InterPro"/>
</dbReference>
<keyword evidence="3" id="KW-1133">Transmembrane helix</keyword>
<dbReference type="InterPro" id="IPR003567">
    <property type="entry name" value="Cyt_c_biogenesis"/>
</dbReference>
<protein>
    <recommendedName>
        <fullName evidence="4">Cytochrome c assembly protein domain-containing protein</fullName>
    </recommendedName>
</protein>
<name>A0A382SMU0_9ZZZZ</name>
<dbReference type="InterPro" id="IPR002541">
    <property type="entry name" value="Cyt_c_assembly"/>
</dbReference>
<dbReference type="GO" id="GO:0017004">
    <property type="term" value="P:cytochrome complex assembly"/>
    <property type="evidence" value="ECO:0007669"/>
    <property type="project" value="UniProtKB-KW"/>
</dbReference>
<feature type="transmembrane region" description="Helical" evidence="3">
    <location>
        <begin position="120"/>
        <end position="141"/>
    </location>
</feature>